<comment type="caution">
    <text evidence="14">The sequence shown here is derived from an EMBL/GenBank/DDBJ whole genome shotgun (WGS) entry which is preliminary data.</text>
</comment>
<evidence type="ECO:0000256" key="1">
    <source>
        <dbReference type="ARBA" id="ARBA00004123"/>
    </source>
</evidence>
<dbReference type="Pfam" id="PF04770">
    <property type="entry name" value="ZF-HD_dimer"/>
    <property type="match status" value="1"/>
</dbReference>
<feature type="region of interest" description="Disordered" evidence="11">
    <location>
        <begin position="1"/>
        <end position="35"/>
    </location>
</feature>
<evidence type="ECO:0000313" key="14">
    <source>
        <dbReference type="EMBL" id="PRQ47599.1"/>
    </source>
</evidence>
<evidence type="ECO:0000256" key="10">
    <source>
        <dbReference type="PROSITE-ProRule" id="PRU00108"/>
    </source>
</evidence>
<feature type="DNA-binding region" description="Homeobox" evidence="10">
    <location>
        <begin position="287"/>
        <end position="350"/>
    </location>
</feature>
<evidence type="ECO:0000256" key="6">
    <source>
        <dbReference type="ARBA" id="ARBA00023125"/>
    </source>
</evidence>
<comment type="subcellular location">
    <subcellularLocation>
        <location evidence="1 10">Nucleus</location>
    </subcellularLocation>
</comment>
<gene>
    <name evidence="14" type="ORF">RchiOBHm_Chr2g0101391</name>
</gene>
<keyword evidence="5" id="KW-0805">Transcription regulation</keyword>
<dbReference type="GO" id="GO:0050793">
    <property type="term" value="P:regulation of developmental process"/>
    <property type="evidence" value="ECO:0007669"/>
    <property type="project" value="TreeGrafter"/>
</dbReference>
<dbReference type="PANTHER" id="PTHR31948">
    <property type="entry name" value="ZINC-FINGER HOMEODOMAIN PROTEIN 2"/>
    <property type="match status" value="1"/>
</dbReference>
<keyword evidence="8" id="KW-0804">Transcription</keyword>
<keyword evidence="6 10" id="KW-0238">DNA-binding</keyword>
<dbReference type="STRING" id="74649.A0A2P6RMD6"/>
<dbReference type="GO" id="GO:0005634">
    <property type="term" value="C:nucleus"/>
    <property type="evidence" value="ECO:0007669"/>
    <property type="project" value="UniProtKB-SubCell"/>
</dbReference>
<keyword evidence="2" id="KW-0479">Metal-binding</keyword>
<dbReference type="PROSITE" id="PS50071">
    <property type="entry name" value="HOMEOBOX_2"/>
    <property type="match status" value="1"/>
</dbReference>
<dbReference type="NCBIfam" id="TIGR01566">
    <property type="entry name" value="ZF_HD_prot_N"/>
    <property type="match status" value="1"/>
</dbReference>
<dbReference type="InterPro" id="IPR006456">
    <property type="entry name" value="ZF_HD_homeobox_Cys/His_dimer"/>
</dbReference>
<dbReference type="AlphaFoldDB" id="A0A2P6RMD6"/>
<feature type="compositionally biased region" description="Pro residues" evidence="11">
    <location>
        <begin position="81"/>
        <end position="90"/>
    </location>
</feature>
<evidence type="ECO:0000256" key="3">
    <source>
        <dbReference type="ARBA" id="ARBA00022771"/>
    </source>
</evidence>
<feature type="compositionally biased region" description="Low complexity" evidence="11">
    <location>
        <begin position="211"/>
        <end position="223"/>
    </location>
</feature>
<dbReference type="Gene3D" id="1.10.10.60">
    <property type="entry name" value="Homeodomain-like"/>
    <property type="match status" value="1"/>
</dbReference>
<evidence type="ECO:0000256" key="11">
    <source>
        <dbReference type="SAM" id="MobiDB-lite"/>
    </source>
</evidence>
<evidence type="ECO:0000259" key="13">
    <source>
        <dbReference type="PROSITE" id="PS51523"/>
    </source>
</evidence>
<dbReference type="FunFam" id="1.10.10.60:FF:000257">
    <property type="entry name" value="Zinc-finger homeodomain protein 2"/>
    <property type="match status" value="1"/>
</dbReference>
<evidence type="ECO:0000256" key="4">
    <source>
        <dbReference type="ARBA" id="ARBA00022833"/>
    </source>
</evidence>
<dbReference type="PROSITE" id="PS51523">
    <property type="entry name" value="ZF_HD_DIMER"/>
    <property type="match status" value="1"/>
</dbReference>
<feature type="region of interest" description="Disordered" evidence="11">
    <location>
        <begin position="205"/>
        <end position="234"/>
    </location>
</feature>
<evidence type="ECO:0000256" key="7">
    <source>
        <dbReference type="ARBA" id="ARBA00023155"/>
    </source>
</evidence>
<evidence type="ECO:0000259" key="12">
    <source>
        <dbReference type="PROSITE" id="PS50071"/>
    </source>
</evidence>
<dbReference type="GO" id="GO:0008270">
    <property type="term" value="F:zinc ion binding"/>
    <property type="evidence" value="ECO:0007669"/>
    <property type="project" value="UniProtKB-KW"/>
</dbReference>
<dbReference type="GO" id="GO:0003700">
    <property type="term" value="F:DNA-binding transcription factor activity"/>
    <property type="evidence" value="ECO:0007669"/>
    <property type="project" value="TreeGrafter"/>
</dbReference>
<keyword evidence="9 10" id="KW-0539">Nucleus</keyword>
<dbReference type="InterPro" id="IPR006455">
    <property type="entry name" value="Homeodomain_ZF_HD"/>
</dbReference>
<keyword evidence="3" id="KW-0863">Zinc-finger</keyword>
<feature type="region of interest" description="Disordered" evidence="11">
    <location>
        <begin position="49"/>
        <end position="108"/>
    </location>
</feature>
<proteinExistence type="predicted"/>
<evidence type="ECO:0000256" key="5">
    <source>
        <dbReference type="ARBA" id="ARBA00023015"/>
    </source>
</evidence>
<evidence type="ECO:0000256" key="2">
    <source>
        <dbReference type="ARBA" id="ARBA00022723"/>
    </source>
</evidence>
<evidence type="ECO:0000313" key="15">
    <source>
        <dbReference type="Proteomes" id="UP000238479"/>
    </source>
</evidence>
<dbReference type="InterPro" id="IPR001356">
    <property type="entry name" value="HD"/>
</dbReference>
<protein>
    <submittedName>
        <fullName evidence="14">Putative transcription factor ZF-HD family</fullName>
    </submittedName>
</protein>
<dbReference type="PANTHER" id="PTHR31948:SF119">
    <property type="entry name" value="ZINC-FINGER HOMEODOMAIN PROTEIN 6-LIKE"/>
    <property type="match status" value="1"/>
</dbReference>
<dbReference type="OrthoDB" id="1910053at2759"/>
<dbReference type="SUPFAM" id="SSF46689">
    <property type="entry name" value="Homeodomain-like"/>
    <property type="match status" value="1"/>
</dbReference>
<sequence>MEVRGQDKVLGMPTTLGFNPQHRDSSSSKLSSPSLHHHVNNTLIFNHPQTLDPFYQAPPHHHHHHQPQQSNPYKPSRDPDPIPIPNPDPNLSPAAVCTSPRATSGTPIASRANHSFKAAPSALAPEPITASKAVRYRECLKNHAASTGGHVLDGCGEFMPSGEEDSPGGLKCAACECHRNFHRKEIEGETQLVHVPNNYHVLNHHNKNSHSSRNASSAPVLSSLPPPPPVHHHHQYHHFPATSPSVAGSFPPGMMTFGGGGGAAESSSEDLNHIHMYEQSNQAGGSKKRFRTKFSQEQKDKMMEVAEKLGWRIQKHDEQEVQQLCSELGIRRQVFKVWMHNNKQAMKKKQL</sequence>
<accession>A0A2P6RMD6</accession>
<keyword evidence="4" id="KW-0862">Zinc</keyword>
<dbReference type="NCBIfam" id="TIGR01565">
    <property type="entry name" value="homeo_ZF_HD"/>
    <property type="match status" value="1"/>
</dbReference>
<dbReference type="EMBL" id="PDCK01000040">
    <property type="protein sequence ID" value="PRQ47599.1"/>
    <property type="molecule type" value="Genomic_DNA"/>
</dbReference>
<evidence type="ECO:0000256" key="8">
    <source>
        <dbReference type="ARBA" id="ARBA00023163"/>
    </source>
</evidence>
<feature type="domain" description="Homeobox" evidence="12">
    <location>
        <begin position="285"/>
        <end position="349"/>
    </location>
</feature>
<name>A0A2P6RMD6_ROSCH</name>
<keyword evidence="7 10" id="KW-0371">Homeobox</keyword>
<keyword evidence="15" id="KW-1185">Reference proteome</keyword>
<dbReference type="OMA" id="WKIQKHN"/>
<reference evidence="14 15" key="1">
    <citation type="journal article" date="2018" name="Nat. Genet.">
        <title>The Rosa genome provides new insights in the design of modern roses.</title>
        <authorList>
            <person name="Bendahmane M."/>
        </authorList>
    </citation>
    <scope>NUCLEOTIDE SEQUENCE [LARGE SCALE GENOMIC DNA]</scope>
    <source>
        <strain evidence="15">cv. Old Blush</strain>
    </source>
</reference>
<dbReference type="InterPro" id="IPR009057">
    <property type="entry name" value="Homeodomain-like_sf"/>
</dbReference>
<feature type="domain" description="ZF-HD dimerization-type" evidence="13">
    <location>
        <begin position="136"/>
        <end position="185"/>
    </location>
</feature>
<dbReference type="Gramene" id="PRQ47599">
    <property type="protein sequence ID" value="PRQ47599"/>
    <property type="gene ID" value="RchiOBHm_Chr2g0101391"/>
</dbReference>
<organism evidence="14 15">
    <name type="scientific">Rosa chinensis</name>
    <name type="common">China rose</name>
    <dbReference type="NCBI Taxonomy" id="74649"/>
    <lineage>
        <taxon>Eukaryota</taxon>
        <taxon>Viridiplantae</taxon>
        <taxon>Streptophyta</taxon>
        <taxon>Embryophyta</taxon>
        <taxon>Tracheophyta</taxon>
        <taxon>Spermatophyta</taxon>
        <taxon>Magnoliopsida</taxon>
        <taxon>eudicotyledons</taxon>
        <taxon>Gunneridae</taxon>
        <taxon>Pentapetalae</taxon>
        <taxon>rosids</taxon>
        <taxon>fabids</taxon>
        <taxon>Rosales</taxon>
        <taxon>Rosaceae</taxon>
        <taxon>Rosoideae</taxon>
        <taxon>Rosoideae incertae sedis</taxon>
        <taxon>Rosa</taxon>
    </lineage>
</organism>
<evidence type="ECO:0000256" key="9">
    <source>
        <dbReference type="ARBA" id="ARBA00023242"/>
    </source>
</evidence>
<dbReference type="GO" id="GO:0000976">
    <property type="term" value="F:transcription cis-regulatory region binding"/>
    <property type="evidence" value="ECO:0007669"/>
    <property type="project" value="TreeGrafter"/>
</dbReference>
<dbReference type="Proteomes" id="UP000238479">
    <property type="component" value="Chromosome 2"/>
</dbReference>